<feature type="transmembrane region" description="Helical" evidence="7">
    <location>
        <begin position="131"/>
        <end position="154"/>
    </location>
</feature>
<feature type="domain" description="Rhodopsin" evidence="8">
    <location>
        <begin position="37"/>
        <end position="275"/>
    </location>
</feature>
<organism evidence="9 10">
    <name type="scientific">Massariosphaeria phaeospora</name>
    <dbReference type="NCBI Taxonomy" id="100035"/>
    <lineage>
        <taxon>Eukaryota</taxon>
        <taxon>Fungi</taxon>
        <taxon>Dikarya</taxon>
        <taxon>Ascomycota</taxon>
        <taxon>Pezizomycotina</taxon>
        <taxon>Dothideomycetes</taxon>
        <taxon>Pleosporomycetidae</taxon>
        <taxon>Pleosporales</taxon>
        <taxon>Pleosporales incertae sedis</taxon>
        <taxon>Massariosphaeria</taxon>
    </lineage>
</organism>
<keyword evidence="4 7" id="KW-0472">Membrane</keyword>
<dbReference type="AlphaFoldDB" id="A0A7C8MVB6"/>
<dbReference type="PANTHER" id="PTHR33048:SF155">
    <property type="entry name" value="INTEGRAL MEMBRANE PROTEIN"/>
    <property type="match status" value="1"/>
</dbReference>
<dbReference type="InterPro" id="IPR052337">
    <property type="entry name" value="SAT4-like"/>
</dbReference>
<keyword evidence="3 7" id="KW-1133">Transmembrane helix</keyword>
<feature type="compositionally biased region" description="Polar residues" evidence="6">
    <location>
        <begin position="337"/>
        <end position="355"/>
    </location>
</feature>
<dbReference type="Proteomes" id="UP000481861">
    <property type="component" value="Unassembled WGS sequence"/>
</dbReference>
<evidence type="ECO:0000259" key="8">
    <source>
        <dbReference type="Pfam" id="PF20684"/>
    </source>
</evidence>
<feature type="transmembrane region" description="Helical" evidence="7">
    <location>
        <begin position="94"/>
        <end position="119"/>
    </location>
</feature>
<dbReference type="OrthoDB" id="5331848at2759"/>
<evidence type="ECO:0000313" key="9">
    <source>
        <dbReference type="EMBL" id="KAF2875905.1"/>
    </source>
</evidence>
<name>A0A7C8MVB6_9PLEO</name>
<dbReference type="GO" id="GO:0016020">
    <property type="term" value="C:membrane"/>
    <property type="evidence" value="ECO:0007669"/>
    <property type="project" value="UniProtKB-SubCell"/>
</dbReference>
<gene>
    <name evidence="9" type="ORF">BDV95DRAFT_591327</name>
</gene>
<sequence length="390" mass="42447">MTAQQEIPPHLVDQNKGPAILAICSTLTVVATCFVAARLYVRAKILSRVGLDDWLILVSMLCGYLMLGLTIAAVRSGNGRHFATLSVEQKSGAILYTIAGFCPGILSFGIPKLAVVALLTKITNPSRAHRIFLWLMTSGCLLILFGCVIILFSQCTPARSQWDFSVKGVCWDRWILVYYAIVAGNISAAVDLYLAVYPAVVLYNLQINMKKKLALSVALGLGSIATAVAIYKSTRLPALASPDFSYDTSDITIWTSIEGNSIIIAACIPTLQPLFDLLLGRRVLGSTGEQYYKGYGSRSGMKTPNHIELSSNSENKSASRHRKMGVHDVTIAKDSQESILGSENEQGGNGNTTSEQKPRGSHWIQRTQDVTISYEDQVVEEPTVGERRGV</sequence>
<protein>
    <recommendedName>
        <fullName evidence="8">Rhodopsin domain-containing protein</fullName>
    </recommendedName>
</protein>
<dbReference type="EMBL" id="JAADJZ010000004">
    <property type="protein sequence ID" value="KAF2875905.1"/>
    <property type="molecule type" value="Genomic_DNA"/>
</dbReference>
<dbReference type="PANTHER" id="PTHR33048">
    <property type="entry name" value="PTH11-LIKE INTEGRAL MEMBRANE PROTEIN (AFU_ORTHOLOGUE AFUA_5G11245)"/>
    <property type="match status" value="1"/>
</dbReference>
<evidence type="ECO:0000256" key="3">
    <source>
        <dbReference type="ARBA" id="ARBA00022989"/>
    </source>
</evidence>
<comment type="caution">
    <text evidence="9">The sequence shown here is derived from an EMBL/GenBank/DDBJ whole genome shotgun (WGS) entry which is preliminary data.</text>
</comment>
<feature type="transmembrane region" description="Helical" evidence="7">
    <location>
        <begin position="174"/>
        <end position="201"/>
    </location>
</feature>
<feature type="transmembrane region" description="Helical" evidence="7">
    <location>
        <begin position="20"/>
        <end position="41"/>
    </location>
</feature>
<evidence type="ECO:0000256" key="5">
    <source>
        <dbReference type="ARBA" id="ARBA00038359"/>
    </source>
</evidence>
<proteinExistence type="inferred from homology"/>
<comment type="similarity">
    <text evidence="5">Belongs to the SAT4 family.</text>
</comment>
<accession>A0A7C8MVB6</accession>
<keyword evidence="10" id="KW-1185">Reference proteome</keyword>
<evidence type="ECO:0000256" key="7">
    <source>
        <dbReference type="SAM" id="Phobius"/>
    </source>
</evidence>
<feature type="region of interest" description="Disordered" evidence="6">
    <location>
        <begin position="294"/>
        <end position="323"/>
    </location>
</feature>
<keyword evidence="2 7" id="KW-0812">Transmembrane</keyword>
<evidence type="ECO:0000313" key="10">
    <source>
        <dbReference type="Proteomes" id="UP000481861"/>
    </source>
</evidence>
<evidence type="ECO:0000256" key="2">
    <source>
        <dbReference type="ARBA" id="ARBA00022692"/>
    </source>
</evidence>
<reference evidence="9 10" key="1">
    <citation type="submission" date="2020-01" db="EMBL/GenBank/DDBJ databases">
        <authorList>
            <consortium name="DOE Joint Genome Institute"/>
            <person name="Haridas S."/>
            <person name="Albert R."/>
            <person name="Binder M."/>
            <person name="Bloem J."/>
            <person name="Labutti K."/>
            <person name="Salamov A."/>
            <person name="Andreopoulos B."/>
            <person name="Baker S.E."/>
            <person name="Barry K."/>
            <person name="Bills G."/>
            <person name="Bluhm B.H."/>
            <person name="Cannon C."/>
            <person name="Castanera R."/>
            <person name="Culley D.E."/>
            <person name="Daum C."/>
            <person name="Ezra D."/>
            <person name="Gonzalez J.B."/>
            <person name="Henrissat B."/>
            <person name="Kuo A."/>
            <person name="Liang C."/>
            <person name="Lipzen A."/>
            <person name="Lutzoni F."/>
            <person name="Magnuson J."/>
            <person name="Mondo S."/>
            <person name="Nolan M."/>
            <person name="Ohm R."/>
            <person name="Pangilinan J."/>
            <person name="Park H.-J.H."/>
            <person name="Ramirez L."/>
            <person name="Alfaro M."/>
            <person name="Sun H."/>
            <person name="Tritt A."/>
            <person name="Yoshinaga Y."/>
            <person name="Zwiers L.-H.L."/>
            <person name="Turgeon B.G."/>
            <person name="Goodwin S.B."/>
            <person name="Spatafora J.W."/>
            <person name="Crous P.W."/>
            <person name="Grigoriev I.V."/>
        </authorList>
    </citation>
    <scope>NUCLEOTIDE SEQUENCE [LARGE SCALE GENOMIC DNA]</scope>
    <source>
        <strain evidence="9 10">CBS 611.86</strain>
    </source>
</reference>
<evidence type="ECO:0000256" key="1">
    <source>
        <dbReference type="ARBA" id="ARBA00004141"/>
    </source>
</evidence>
<feature type="transmembrane region" description="Helical" evidence="7">
    <location>
        <begin position="53"/>
        <end position="74"/>
    </location>
</feature>
<dbReference type="Pfam" id="PF20684">
    <property type="entry name" value="Fung_rhodopsin"/>
    <property type="match status" value="1"/>
</dbReference>
<comment type="subcellular location">
    <subcellularLocation>
        <location evidence="1">Membrane</location>
        <topology evidence="1">Multi-pass membrane protein</topology>
    </subcellularLocation>
</comment>
<feature type="region of interest" description="Disordered" evidence="6">
    <location>
        <begin position="337"/>
        <end position="369"/>
    </location>
</feature>
<feature type="transmembrane region" description="Helical" evidence="7">
    <location>
        <begin position="213"/>
        <end position="231"/>
    </location>
</feature>
<dbReference type="InterPro" id="IPR049326">
    <property type="entry name" value="Rhodopsin_dom_fungi"/>
</dbReference>
<evidence type="ECO:0000256" key="4">
    <source>
        <dbReference type="ARBA" id="ARBA00023136"/>
    </source>
</evidence>
<evidence type="ECO:0000256" key="6">
    <source>
        <dbReference type="SAM" id="MobiDB-lite"/>
    </source>
</evidence>